<reference evidence="13" key="1">
    <citation type="journal article" date="2023" name="G3 (Bethesda)">
        <title>Whole genome assemblies of Zophobas morio and Tenebrio molitor.</title>
        <authorList>
            <person name="Kaur S."/>
            <person name="Stinson S.A."/>
            <person name="diCenzo G.C."/>
        </authorList>
    </citation>
    <scope>NUCLEOTIDE SEQUENCE</scope>
    <source>
        <strain evidence="13">QUZm001</strain>
    </source>
</reference>
<evidence type="ECO:0000256" key="1">
    <source>
        <dbReference type="ARBA" id="ARBA00001971"/>
    </source>
</evidence>
<dbReference type="InterPro" id="IPR001128">
    <property type="entry name" value="Cyt_P450"/>
</dbReference>
<dbReference type="Proteomes" id="UP001168821">
    <property type="component" value="Unassembled WGS sequence"/>
</dbReference>
<protein>
    <recommendedName>
        <fullName evidence="15">Cytochrome P450</fullName>
    </recommendedName>
</protein>
<evidence type="ECO:0000313" key="13">
    <source>
        <dbReference type="EMBL" id="KAJ3665306.1"/>
    </source>
</evidence>
<name>A0AA38J3F5_9CUCU</name>
<evidence type="ECO:0000256" key="6">
    <source>
        <dbReference type="ARBA" id="ARBA00022723"/>
    </source>
</evidence>
<dbReference type="InterPro" id="IPR036396">
    <property type="entry name" value="Cyt_P450_sf"/>
</dbReference>
<evidence type="ECO:0000256" key="9">
    <source>
        <dbReference type="ARBA" id="ARBA00023002"/>
    </source>
</evidence>
<keyword evidence="9" id="KW-0560">Oxidoreductase</keyword>
<evidence type="ECO:0000256" key="8">
    <source>
        <dbReference type="ARBA" id="ARBA00022848"/>
    </source>
</evidence>
<dbReference type="PRINTS" id="PR00464">
    <property type="entry name" value="EP450II"/>
</dbReference>
<keyword evidence="10" id="KW-0408">Iron</keyword>
<dbReference type="GO" id="GO:0005506">
    <property type="term" value="F:iron ion binding"/>
    <property type="evidence" value="ECO:0007669"/>
    <property type="project" value="InterPro"/>
</dbReference>
<dbReference type="PANTHER" id="PTHR24292">
    <property type="entry name" value="CYTOCHROME P450"/>
    <property type="match status" value="1"/>
</dbReference>
<evidence type="ECO:0000256" key="5">
    <source>
        <dbReference type="ARBA" id="ARBA00022617"/>
    </source>
</evidence>
<keyword evidence="8" id="KW-0492">Microsome</keyword>
<comment type="cofactor">
    <cofactor evidence="1">
        <name>heme</name>
        <dbReference type="ChEBI" id="CHEBI:30413"/>
    </cofactor>
</comment>
<dbReference type="EMBL" id="JALNTZ010000001">
    <property type="protein sequence ID" value="KAJ3665306.1"/>
    <property type="molecule type" value="Genomic_DNA"/>
</dbReference>
<feature type="non-terminal residue" evidence="13">
    <location>
        <position position="1"/>
    </location>
</feature>
<keyword evidence="11" id="KW-0503">Monooxygenase</keyword>
<keyword evidence="14" id="KW-1185">Reference proteome</keyword>
<comment type="similarity">
    <text evidence="4">Belongs to the cytochrome P450 family.</text>
</comment>
<comment type="caution">
    <text evidence="13">The sequence shown here is derived from an EMBL/GenBank/DDBJ whole genome shotgun (WGS) entry which is preliminary data.</text>
</comment>
<dbReference type="AlphaFoldDB" id="A0AA38J3F5"/>
<dbReference type="FunFam" id="1.10.630.10:FF:000182">
    <property type="entry name" value="Cytochrome P450 3A4"/>
    <property type="match status" value="1"/>
</dbReference>
<evidence type="ECO:0000256" key="12">
    <source>
        <dbReference type="ARBA" id="ARBA00023136"/>
    </source>
</evidence>
<dbReference type="Pfam" id="PF00067">
    <property type="entry name" value="p450"/>
    <property type="match status" value="1"/>
</dbReference>
<evidence type="ECO:0000256" key="2">
    <source>
        <dbReference type="ARBA" id="ARBA00004174"/>
    </source>
</evidence>
<keyword evidence="12" id="KW-0472">Membrane</keyword>
<dbReference type="SUPFAM" id="SSF48264">
    <property type="entry name" value="Cytochrome P450"/>
    <property type="match status" value="1"/>
</dbReference>
<dbReference type="PANTHER" id="PTHR24292:SF54">
    <property type="entry name" value="CYP9F3-RELATED"/>
    <property type="match status" value="1"/>
</dbReference>
<dbReference type="GO" id="GO:0005789">
    <property type="term" value="C:endoplasmic reticulum membrane"/>
    <property type="evidence" value="ECO:0007669"/>
    <property type="project" value="UniProtKB-SubCell"/>
</dbReference>
<dbReference type="InterPro" id="IPR050476">
    <property type="entry name" value="Insect_CytP450_Detox"/>
</dbReference>
<dbReference type="Gene3D" id="1.10.630.10">
    <property type="entry name" value="Cytochrome P450"/>
    <property type="match status" value="1"/>
</dbReference>
<evidence type="ECO:0000313" key="14">
    <source>
        <dbReference type="Proteomes" id="UP001168821"/>
    </source>
</evidence>
<evidence type="ECO:0000256" key="7">
    <source>
        <dbReference type="ARBA" id="ARBA00022824"/>
    </source>
</evidence>
<evidence type="ECO:0000256" key="3">
    <source>
        <dbReference type="ARBA" id="ARBA00004406"/>
    </source>
</evidence>
<comment type="subcellular location">
    <subcellularLocation>
        <location evidence="3">Endoplasmic reticulum membrane</location>
        <topology evidence="3">Peripheral membrane protein</topology>
    </subcellularLocation>
    <subcellularLocation>
        <location evidence="2">Microsome membrane</location>
        <topology evidence="2">Peripheral membrane protein</topology>
    </subcellularLocation>
</comment>
<evidence type="ECO:0008006" key="15">
    <source>
        <dbReference type="Google" id="ProtNLM"/>
    </source>
</evidence>
<dbReference type="GO" id="GO:0016705">
    <property type="term" value="F:oxidoreductase activity, acting on paired donors, with incorporation or reduction of molecular oxygen"/>
    <property type="evidence" value="ECO:0007669"/>
    <property type="project" value="InterPro"/>
</dbReference>
<keyword evidence="6" id="KW-0479">Metal-binding</keyword>
<accession>A0AA38J3F5</accession>
<organism evidence="13 14">
    <name type="scientific">Zophobas morio</name>
    <dbReference type="NCBI Taxonomy" id="2755281"/>
    <lineage>
        <taxon>Eukaryota</taxon>
        <taxon>Metazoa</taxon>
        <taxon>Ecdysozoa</taxon>
        <taxon>Arthropoda</taxon>
        <taxon>Hexapoda</taxon>
        <taxon>Insecta</taxon>
        <taxon>Pterygota</taxon>
        <taxon>Neoptera</taxon>
        <taxon>Endopterygota</taxon>
        <taxon>Coleoptera</taxon>
        <taxon>Polyphaga</taxon>
        <taxon>Cucujiformia</taxon>
        <taxon>Tenebrionidae</taxon>
        <taxon>Zophobas</taxon>
    </lineage>
</organism>
<evidence type="ECO:0000256" key="10">
    <source>
        <dbReference type="ARBA" id="ARBA00023004"/>
    </source>
</evidence>
<dbReference type="CDD" id="cd11056">
    <property type="entry name" value="CYP6-like"/>
    <property type="match status" value="1"/>
</dbReference>
<keyword evidence="7" id="KW-0256">Endoplasmic reticulum</keyword>
<keyword evidence="5" id="KW-0349">Heme</keyword>
<evidence type="ECO:0000256" key="4">
    <source>
        <dbReference type="ARBA" id="ARBA00010617"/>
    </source>
</evidence>
<sequence>MLFIFLTIAAVIVVLIYIRISSREFDHWKKQGVKHEKPLPLIGNMLPAIICSKSLAEIIKYFYDAFPTQRYVGVYEFAKPVLLIRDPELIKSLTIKNFEHFVDHAGFVASGIDPIWEKGLFASQGDRWRDLRQTLSPAFTSSKMRAMFFLMDECAKQLIHFLSTENKGAINVDLKDLFARYANDVIATTAFGIKCDSFKFKNNEVLLSGKRFADFTGLKKFKFMLYGNPVLAKFLNVKLVPDQVANFFRTIIDETVRVREEKKITRPDLIHLMMLSRKGKLKFEEYIKLPKDGFAAVEESETGRNENNPKYLTNEDITAQVLVFFLGAYDTSSSTIAFAGYELAINPIIQKKLRQELARAHKACDGNITYEKLLELKYLDMVISETLRKWPQGSRLDRKCTKAFEIQPERVGEQVVKLKEGDVCWIPVYGLHMDPNYF</sequence>
<gene>
    <name evidence="13" type="ORF">Zmor_000807</name>
</gene>
<dbReference type="InterPro" id="IPR002402">
    <property type="entry name" value="Cyt_P450_E_grp-II"/>
</dbReference>
<dbReference type="GO" id="GO:0004497">
    <property type="term" value="F:monooxygenase activity"/>
    <property type="evidence" value="ECO:0007669"/>
    <property type="project" value="UniProtKB-KW"/>
</dbReference>
<dbReference type="GO" id="GO:0020037">
    <property type="term" value="F:heme binding"/>
    <property type="evidence" value="ECO:0007669"/>
    <property type="project" value="InterPro"/>
</dbReference>
<proteinExistence type="inferred from homology"/>
<evidence type="ECO:0000256" key="11">
    <source>
        <dbReference type="ARBA" id="ARBA00023033"/>
    </source>
</evidence>